<evidence type="ECO:0000313" key="3">
    <source>
        <dbReference type="WBParaSite" id="PSU_v2.g6226.t1"/>
    </source>
</evidence>
<feature type="compositionally biased region" description="Low complexity" evidence="1">
    <location>
        <begin position="459"/>
        <end position="469"/>
    </location>
</feature>
<dbReference type="Gene3D" id="2.120.10.80">
    <property type="entry name" value="Kelch-type beta propeller"/>
    <property type="match status" value="1"/>
</dbReference>
<feature type="compositionally biased region" description="Low complexity" evidence="1">
    <location>
        <begin position="416"/>
        <end position="426"/>
    </location>
</feature>
<dbReference type="Proteomes" id="UP000887577">
    <property type="component" value="Unplaced"/>
</dbReference>
<dbReference type="AlphaFoldDB" id="A0A914Z2C7"/>
<evidence type="ECO:0000256" key="1">
    <source>
        <dbReference type="SAM" id="MobiDB-lite"/>
    </source>
</evidence>
<accession>A0A914Z2C7</accession>
<dbReference type="SUPFAM" id="SSF50965">
    <property type="entry name" value="Galactose oxidase, central domain"/>
    <property type="match status" value="1"/>
</dbReference>
<feature type="compositionally biased region" description="Gly residues" evidence="1">
    <location>
        <begin position="384"/>
        <end position="406"/>
    </location>
</feature>
<sequence length="484" mass="52975">MDVRTEDITVPWSQAPDPSEQQYGSWRLAVFQDVQESRDGSKLYFLYDPVADDNCITTGGRKGTTCFAVFDNNRKCFVAQIVLRVQGRVKFVFAVPGASPNGGGDQFVLVTQSEDYGTFTCHFWKLTLSHDGLNLAHEPTSLLTAPIAFEGDFICSMRDDAPEIVFVHSPGMNIIRIAADATSPRDPIERFSVPNAELGHFYDGFLHGGNIYFLSASPDEQLDYTRIHILSLQTRQITTQYCKPDFSRGMPPTRRQAGLDCYGGYIILAGGELDYGDGNVTRLVDYWVLDLSNFTWVQVGSQMPLPLIEPRVTAGQSGSVYIWGDFDQPLPGMPASGTHLRILRVNGLSLKPPSYDQAMNYPSSTPSYPQPNQPGNYPSADSQSGGGYGQSGQGGYGFNQPQGGGYNSPPIGQGGYNQPQGGYNQPQGGGYNSPPIGQGSYNNPNPQNPQDSFGPPPQGTFQGQQQPQYPHYPPQEKKKDCSIM</sequence>
<proteinExistence type="predicted"/>
<protein>
    <submittedName>
        <fullName evidence="3">Uncharacterized protein</fullName>
    </submittedName>
</protein>
<dbReference type="InterPro" id="IPR011043">
    <property type="entry name" value="Gal_Oxase/kelch_b-propeller"/>
</dbReference>
<reference evidence="3" key="1">
    <citation type="submission" date="2022-11" db="UniProtKB">
        <authorList>
            <consortium name="WormBaseParasite"/>
        </authorList>
    </citation>
    <scope>IDENTIFICATION</scope>
</reference>
<keyword evidence="2" id="KW-1185">Reference proteome</keyword>
<evidence type="ECO:0000313" key="2">
    <source>
        <dbReference type="Proteomes" id="UP000887577"/>
    </source>
</evidence>
<feature type="compositionally biased region" description="Polar residues" evidence="1">
    <location>
        <begin position="439"/>
        <end position="451"/>
    </location>
</feature>
<feature type="compositionally biased region" description="Basic and acidic residues" evidence="1">
    <location>
        <begin position="474"/>
        <end position="484"/>
    </location>
</feature>
<organism evidence="2 3">
    <name type="scientific">Panagrolaimus superbus</name>
    <dbReference type="NCBI Taxonomy" id="310955"/>
    <lineage>
        <taxon>Eukaryota</taxon>
        <taxon>Metazoa</taxon>
        <taxon>Ecdysozoa</taxon>
        <taxon>Nematoda</taxon>
        <taxon>Chromadorea</taxon>
        <taxon>Rhabditida</taxon>
        <taxon>Tylenchina</taxon>
        <taxon>Panagrolaimomorpha</taxon>
        <taxon>Panagrolaimoidea</taxon>
        <taxon>Panagrolaimidae</taxon>
        <taxon>Panagrolaimus</taxon>
    </lineage>
</organism>
<name>A0A914Z2C7_9BILA</name>
<feature type="region of interest" description="Disordered" evidence="1">
    <location>
        <begin position="354"/>
        <end position="484"/>
    </location>
</feature>
<dbReference type="InterPro" id="IPR015915">
    <property type="entry name" value="Kelch-typ_b-propeller"/>
</dbReference>
<dbReference type="WBParaSite" id="PSU_v2.g6226.t1">
    <property type="protein sequence ID" value="PSU_v2.g6226.t1"/>
    <property type="gene ID" value="PSU_v2.g6226"/>
</dbReference>